<dbReference type="Pfam" id="PF09282">
    <property type="entry name" value="Mago-bind"/>
    <property type="match status" value="1"/>
</dbReference>
<feature type="compositionally biased region" description="Gly residues" evidence="1">
    <location>
        <begin position="178"/>
        <end position="191"/>
    </location>
</feature>
<name>A0A0P9F8U9_RHOGW</name>
<organism evidence="3 4">
    <name type="scientific">Rhodotorula graminis (strain WP1)</name>
    <dbReference type="NCBI Taxonomy" id="578459"/>
    <lineage>
        <taxon>Eukaryota</taxon>
        <taxon>Fungi</taxon>
        <taxon>Dikarya</taxon>
        <taxon>Basidiomycota</taxon>
        <taxon>Pucciniomycotina</taxon>
        <taxon>Microbotryomycetes</taxon>
        <taxon>Sporidiobolales</taxon>
        <taxon>Sporidiobolaceae</taxon>
        <taxon>Rhodotorula</taxon>
    </lineage>
</organism>
<gene>
    <name evidence="3" type="ORF">RHOBADRAFT_47250</name>
</gene>
<evidence type="ECO:0000313" key="4">
    <source>
        <dbReference type="Proteomes" id="UP000053890"/>
    </source>
</evidence>
<dbReference type="Proteomes" id="UP000053890">
    <property type="component" value="Unassembled WGS sequence"/>
</dbReference>
<dbReference type="GO" id="GO:0005737">
    <property type="term" value="C:cytoplasm"/>
    <property type="evidence" value="ECO:0007669"/>
    <property type="project" value="TreeGrafter"/>
</dbReference>
<dbReference type="InterPro" id="IPR015362">
    <property type="entry name" value="WIBG_mago-bd"/>
</dbReference>
<proteinExistence type="predicted"/>
<dbReference type="PANTHER" id="PTHR22959:SF0">
    <property type="entry name" value="PARTNER OF Y14 AND MAGO"/>
    <property type="match status" value="1"/>
</dbReference>
<dbReference type="InterPro" id="IPR036348">
    <property type="entry name" value="WIBG_N_sf"/>
</dbReference>
<evidence type="ECO:0000259" key="2">
    <source>
        <dbReference type="SMART" id="SM01273"/>
    </source>
</evidence>
<accession>A0A0P9F8U9</accession>
<dbReference type="OrthoDB" id="21625at2759"/>
<feature type="compositionally biased region" description="Polar residues" evidence="1">
    <location>
        <begin position="195"/>
        <end position="204"/>
    </location>
</feature>
<dbReference type="InterPro" id="IPR039333">
    <property type="entry name" value="PYM1"/>
</dbReference>
<dbReference type="GeneID" id="28975399"/>
<dbReference type="SMART" id="SM01273">
    <property type="entry name" value="Mago-bind"/>
    <property type="match status" value="1"/>
</dbReference>
<evidence type="ECO:0000256" key="1">
    <source>
        <dbReference type="SAM" id="MobiDB-lite"/>
    </source>
</evidence>
<feature type="compositionally biased region" description="Basic and acidic residues" evidence="1">
    <location>
        <begin position="155"/>
        <end position="164"/>
    </location>
</feature>
<dbReference type="PANTHER" id="PTHR22959">
    <property type="entry name" value="PYM PROTEIN"/>
    <property type="match status" value="1"/>
</dbReference>
<dbReference type="GO" id="GO:0003723">
    <property type="term" value="F:RNA binding"/>
    <property type="evidence" value="ECO:0007669"/>
    <property type="project" value="TreeGrafter"/>
</dbReference>
<protein>
    <recommendedName>
        <fullName evidence="2">WIBG Mago-binding domain-containing protein</fullName>
    </recommendedName>
</protein>
<feature type="domain" description="WIBG Mago-binding" evidence="2">
    <location>
        <begin position="25"/>
        <end position="51"/>
    </location>
</feature>
<feature type="region of interest" description="Disordered" evidence="1">
    <location>
        <begin position="1"/>
        <end position="209"/>
    </location>
</feature>
<evidence type="ECO:0000313" key="3">
    <source>
        <dbReference type="EMBL" id="KPV72066.1"/>
    </source>
</evidence>
<reference evidence="3 4" key="1">
    <citation type="journal article" date="2015" name="Front. Microbiol.">
        <title>Genome sequence of the plant growth promoting endophytic yeast Rhodotorula graminis WP1.</title>
        <authorList>
            <person name="Firrincieli A."/>
            <person name="Otillar R."/>
            <person name="Salamov A."/>
            <person name="Schmutz J."/>
            <person name="Khan Z."/>
            <person name="Redman R.S."/>
            <person name="Fleck N.D."/>
            <person name="Lindquist E."/>
            <person name="Grigoriev I.V."/>
            <person name="Doty S.L."/>
        </authorList>
    </citation>
    <scope>NUCLEOTIDE SEQUENCE [LARGE SCALE GENOMIC DNA]</scope>
    <source>
        <strain evidence="3 4">WP1</strain>
    </source>
</reference>
<keyword evidence="4" id="KW-1185">Reference proteome</keyword>
<dbReference type="GO" id="GO:0035145">
    <property type="term" value="C:exon-exon junction complex"/>
    <property type="evidence" value="ECO:0007669"/>
    <property type="project" value="TreeGrafter"/>
</dbReference>
<dbReference type="STRING" id="578459.A0A0P9F8U9"/>
<dbReference type="GO" id="GO:1903259">
    <property type="term" value="P:exon-exon junction complex disassembly"/>
    <property type="evidence" value="ECO:0007669"/>
    <property type="project" value="InterPro"/>
</dbReference>
<dbReference type="EMBL" id="KQ474089">
    <property type="protein sequence ID" value="KPV72066.1"/>
    <property type="molecule type" value="Genomic_DNA"/>
</dbReference>
<sequence length="337" mass="36332">MATPRHQPRASTSTSASGIALSPSGERVVPASVRPDGSIRKERKVRPGYTPVEDIARYRPPATRDSPASPRPRPVPGLGASVLAALGQPVPRSGVRAGSDRPQGTATPPRAAAVASWKRAPPVDAQPRRDTGASTAEGKGKERVSQPTNVVRVPPTKDEPRESWDASSSEGGNDESGAGEGGERGAQGPAGGSDVESQATSTPVESARRARALRKKLRQILADASVPSSLRHPHRLPDELLDAVFCLVYFLPHDRASYTSYPAPLIFPLLRRLYRTRQSALCSLVVIYRYANLRSSCDTLEVEDDDDEEEGQFERAPIEWKGMTWANSGPRRSRPSP</sequence>
<dbReference type="RefSeq" id="XP_018268115.1">
    <property type="nucleotide sequence ID" value="XM_018414951.1"/>
</dbReference>
<dbReference type="AlphaFoldDB" id="A0A0P9F8U9"/>
<dbReference type="SUPFAM" id="SSF101931">
    <property type="entry name" value="Pym (Within the bgcn gene intron protein, WIBG), N-terminal domain"/>
    <property type="match status" value="1"/>
</dbReference>